<dbReference type="InterPro" id="IPR027417">
    <property type="entry name" value="P-loop_NTPase"/>
</dbReference>
<keyword evidence="2 7" id="KW-0067">ATP-binding</keyword>
<dbReference type="GO" id="GO:0005516">
    <property type="term" value="F:calmodulin binding"/>
    <property type="evidence" value="ECO:0007669"/>
    <property type="project" value="UniProtKB-KW"/>
</dbReference>
<evidence type="ECO:0000259" key="9">
    <source>
        <dbReference type="PROSITE" id="PS51456"/>
    </source>
</evidence>
<name>A0A6N2MIW2_SALVM</name>
<feature type="compositionally biased region" description="Basic and acidic residues" evidence="8">
    <location>
        <begin position="20"/>
        <end position="33"/>
    </location>
</feature>
<keyword evidence="1 7" id="KW-0547">Nucleotide-binding</keyword>
<feature type="domain" description="Myosin N-terminal SH3-like" evidence="10">
    <location>
        <begin position="147"/>
        <end position="196"/>
    </location>
</feature>
<comment type="similarity">
    <text evidence="7">Belongs to the TRAFAC class myosin-kinesin ATPase superfamily. Myosin family.</text>
</comment>
<dbReference type="EMBL" id="CAADRP010001796">
    <property type="protein sequence ID" value="VFU52451.1"/>
    <property type="molecule type" value="Genomic_DNA"/>
</dbReference>
<feature type="region of interest" description="Disordered" evidence="8">
    <location>
        <begin position="1"/>
        <end position="64"/>
    </location>
</feature>
<dbReference type="GO" id="GO:0016459">
    <property type="term" value="C:myosin complex"/>
    <property type="evidence" value="ECO:0007669"/>
    <property type="project" value="UniProtKB-KW"/>
</dbReference>
<evidence type="ECO:0008006" key="12">
    <source>
        <dbReference type="Google" id="ProtNLM"/>
    </source>
</evidence>
<dbReference type="InterPro" id="IPR001609">
    <property type="entry name" value="Myosin_head_motor_dom-like"/>
</dbReference>
<keyword evidence="5 7" id="KW-0505">Motor protein</keyword>
<dbReference type="PROSITE" id="PS51844">
    <property type="entry name" value="SH3_LIKE"/>
    <property type="match status" value="1"/>
</dbReference>
<evidence type="ECO:0000256" key="5">
    <source>
        <dbReference type="ARBA" id="ARBA00023175"/>
    </source>
</evidence>
<proteinExistence type="inferred from homology"/>
<evidence type="ECO:0000256" key="1">
    <source>
        <dbReference type="ARBA" id="ARBA00022741"/>
    </source>
</evidence>
<feature type="region of interest" description="Disordered" evidence="8">
    <location>
        <begin position="90"/>
        <end position="110"/>
    </location>
</feature>
<keyword evidence="4 7" id="KW-0518">Myosin</keyword>
<dbReference type="PRINTS" id="PR00193">
    <property type="entry name" value="MYOSINHEAVY"/>
</dbReference>
<dbReference type="InterPro" id="IPR036961">
    <property type="entry name" value="Kinesin_motor_dom_sf"/>
</dbReference>
<dbReference type="Pfam" id="PF00063">
    <property type="entry name" value="Myosin_head"/>
    <property type="match status" value="1"/>
</dbReference>
<sequence length="371" mass="40817">MMLSASPAAVTRSSLEEMLDSLRRRDEALENSKDLPPALPARPASRARLPSARHSLPTDFKVGSNGQVESKVEIRITKVKEDTKRKEKELGYNSGSFGSKKMRKDKKCVDSNPYVEENNERAEGPVMGSVPKGKEPEWDDNIGYFIKKSPRVWCRLPNGQWGPGKIQSTSGDEATVSLSSGAVVKVSTEDLLPANPDVLEGVDDLIQLSYLNEPSVLHNVKHRYARGRIYSKAGPVLIAVNPFKDIPIYGNETLTSYKQKAKDSPHVYAIADAAYNEMMRDDKNQSIIISGESGAGKTETAKYAMQYLAALGCGIDGMEYEILQTNCILEAFGNAKTSRNDNSSRFGKLIEIHFTTSGKICGAKIQTCKYV</sequence>
<dbReference type="InterPro" id="IPR057535">
    <property type="entry name" value="MYO1-3_N_SH3"/>
</dbReference>
<accession>A0A6N2MIW2</accession>
<evidence type="ECO:0000256" key="4">
    <source>
        <dbReference type="ARBA" id="ARBA00023123"/>
    </source>
</evidence>
<evidence type="ECO:0000256" key="7">
    <source>
        <dbReference type="PROSITE-ProRule" id="PRU00782"/>
    </source>
</evidence>
<evidence type="ECO:0000256" key="2">
    <source>
        <dbReference type="ARBA" id="ARBA00022840"/>
    </source>
</evidence>
<evidence type="ECO:0000256" key="8">
    <source>
        <dbReference type="SAM" id="MobiDB-lite"/>
    </source>
</evidence>
<dbReference type="Gene3D" id="3.40.850.10">
    <property type="entry name" value="Kinesin motor domain"/>
    <property type="match status" value="1"/>
</dbReference>
<evidence type="ECO:0000256" key="6">
    <source>
        <dbReference type="ARBA" id="ARBA00023203"/>
    </source>
</evidence>
<dbReference type="GO" id="GO:0000146">
    <property type="term" value="F:microfilament motor activity"/>
    <property type="evidence" value="ECO:0007669"/>
    <property type="project" value="TreeGrafter"/>
</dbReference>
<feature type="compositionally biased region" description="Low complexity" evidence="8">
    <location>
        <begin position="41"/>
        <end position="55"/>
    </location>
</feature>
<dbReference type="GO" id="GO:0051015">
    <property type="term" value="F:actin filament binding"/>
    <property type="evidence" value="ECO:0007669"/>
    <property type="project" value="TreeGrafter"/>
</dbReference>
<dbReference type="PANTHER" id="PTHR13140">
    <property type="entry name" value="MYOSIN"/>
    <property type="match status" value="1"/>
</dbReference>
<dbReference type="AlphaFoldDB" id="A0A6N2MIW2"/>
<dbReference type="GO" id="GO:0016020">
    <property type="term" value="C:membrane"/>
    <property type="evidence" value="ECO:0007669"/>
    <property type="project" value="TreeGrafter"/>
</dbReference>
<evidence type="ECO:0000259" key="10">
    <source>
        <dbReference type="PROSITE" id="PS51844"/>
    </source>
</evidence>
<feature type="binding site" evidence="7">
    <location>
        <begin position="291"/>
        <end position="298"/>
    </location>
    <ligand>
        <name>ATP</name>
        <dbReference type="ChEBI" id="CHEBI:30616"/>
    </ligand>
</feature>
<keyword evidence="6 7" id="KW-0009">Actin-binding</keyword>
<dbReference type="SUPFAM" id="SSF52540">
    <property type="entry name" value="P-loop containing nucleoside triphosphate hydrolases"/>
    <property type="match status" value="1"/>
</dbReference>
<dbReference type="PANTHER" id="PTHR13140:SF706">
    <property type="entry name" value="DILUTE CLASS UNCONVENTIONAL MYOSIN, ISOFORM C"/>
    <property type="match status" value="1"/>
</dbReference>
<dbReference type="GO" id="GO:0007015">
    <property type="term" value="P:actin filament organization"/>
    <property type="evidence" value="ECO:0007669"/>
    <property type="project" value="TreeGrafter"/>
</dbReference>
<dbReference type="GO" id="GO:0005524">
    <property type="term" value="F:ATP binding"/>
    <property type="evidence" value="ECO:0007669"/>
    <property type="project" value="UniProtKB-UniRule"/>
</dbReference>
<protein>
    <recommendedName>
        <fullName evidence="12">Myosin motor domain-containing protein</fullName>
    </recommendedName>
</protein>
<reference evidence="11" key="1">
    <citation type="submission" date="2019-03" db="EMBL/GenBank/DDBJ databases">
        <authorList>
            <person name="Mank J."/>
            <person name="Almeida P."/>
        </authorList>
    </citation>
    <scope>NUCLEOTIDE SEQUENCE</scope>
    <source>
        <strain evidence="11">78183</strain>
    </source>
</reference>
<gene>
    <name evidence="11" type="ORF">SVIM_LOCUS359673</name>
</gene>
<dbReference type="PROSITE" id="PS51456">
    <property type="entry name" value="MYOSIN_MOTOR"/>
    <property type="match status" value="1"/>
</dbReference>
<dbReference type="SMART" id="SM00242">
    <property type="entry name" value="MYSc"/>
    <property type="match status" value="1"/>
</dbReference>
<dbReference type="Pfam" id="PF25369">
    <property type="entry name" value="SH3_VIII-1_N"/>
    <property type="match status" value="1"/>
</dbReference>
<dbReference type="InterPro" id="IPR004009">
    <property type="entry name" value="SH3_Myosin"/>
</dbReference>
<dbReference type="GO" id="GO:0005737">
    <property type="term" value="C:cytoplasm"/>
    <property type="evidence" value="ECO:0007669"/>
    <property type="project" value="TreeGrafter"/>
</dbReference>
<evidence type="ECO:0000313" key="11">
    <source>
        <dbReference type="EMBL" id="VFU52451.1"/>
    </source>
</evidence>
<organism evidence="11">
    <name type="scientific">Salix viminalis</name>
    <name type="common">Common osier</name>
    <name type="synonym">Basket willow</name>
    <dbReference type="NCBI Taxonomy" id="40686"/>
    <lineage>
        <taxon>Eukaryota</taxon>
        <taxon>Viridiplantae</taxon>
        <taxon>Streptophyta</taxon>
        <taxon>Embryophyta</taxon>
        <taxon>Tracheophyta</taxon>
        <taxon>Spermatophyta</taxon>
        <taxon>Magnoliopsida</taxon>
        <taxon>eudicotyledons</taxon>
        <taxon>Gunneridae</taxon>
        <taxon>Pentapetalae</taxon>
        <taxon>rosids</taxon>
        <taxon>fabids</taxon>
        <taxon>Malpighiales</taxon>
        <taxon>Salicaceae</taxon>
        <taxon>Saliceae</taxon>
        <taxon>Salix</taxon>
    </lineage>
</organism>
<keyword evidence="3" id="KW-0112">Calmodulin-binding</keyword>
<feature type="domain" description="Myosin motor" evidence="9">
    <location>
        <begin position="200"/>
        <end position="371"/>
    </location>
</feature>
<comment type="caution">
    <text evidence="7">Lacks conserved residue(s) required for the propagation of feature annotation.</text>
</comment>
<evidence type="ECO:0000256" key="3">
    <source>
        <dbReference type="ARBA" id="ARBA00022860"/>
    </source>
</evidence>